<proteinExistence type="predicted"/>
<name>A0A814VZ66_9BILA</name>
<dbReference type="PANTHER" id="PTHR36649">
    <property type="entry name" value="UBIQUITIN-LIKE DOMAIN-CONTAINING PROTEIN"/>
    <property type="match status" value="1"/>
</dbReference>
<protein>
    <submittedName>
        <fullName evidence="1">Uncharacterized protein</fullName>
    </submittedName>
</protein>
<organism evidence="1 3">
    <name type="scientific">Rotaria sordida</name>
    <dbReference type="NCBI Taxonomy" id="392033"/>
    <lineage>
        <taxon>Eukaryota</taxon>
        <taxon>Metazoa</taxon>
        <taxon>Spiralia</taxon>
        <taxon>Gnathifera</taxon>
        <taxon>Rotifera</taxon>
        <taxon>Eurotatoria</taxon>
        <taxon>Bdelloidea</taxon>
        <taxon>Philodinida</taxon>
        <taxon>Philodinidae</taxon>
        <taxon>Rotaria</taxon>
    </lineage>
</organism>
<dbReference type="AlphaFoldDB" id="A0A814VZ66"/>
<dbReference type="Proteomes" id="UP000663823">
    <property type="component" value="Unassembled WGS sequence"/>
</dbReference>
<dbReference type="Proteomes" id="UP000663882">
    <property type="component" value="Unassembled WGS sequence"/>
</dbReference>
<evidence type="ECO:0000313" key="2">
    <source>
        <dbReference type="EMBL" id="CAF3848808.1"/>
    </source>
</evidence>
<gene>
    <name evidence="2" type="ORF">OTI717_LOCUS21042</name>
    <name evidence="1" type="ORF">RFH988_LOCUS24290</name>
</gene>
<reference evidence="1" key="1">
    <citation type="submission" date="2021-02" db="EMBL/GenBank/DDBJ databases">
        <authorList>
            <person name="Nowell W R."/>
        </authorList>
    </citation>
    <scope>NUCLEOTIDE SEQUENCE</scope>
</reference>
<dbReference type="SUPFAM" id="SSF56399">
    <property type="entry name" value="ADP-ribosylation"/>
    <property type="match status" value="1"/>
</dbReference>
<dbReference type="PANTHER" id="PTHR36649:SF28">
    <property type="entry name" value="UBIQUITIN-LIKE DOMAIN-CONTAINING PROTEIN"/>
    <property type="match status" value="1"/>
</dbReference>
<dbReference type="EMBL" id="CAJOAX010003343">
    <property type="protein sequence ID" value="CAF3848808.1"/>
    <property type="molecule type" value="Genomic_DNA"/>
</dbReference>
<accession>A0A814VZ66</accession>
<dbReference type="EMBL" id="CAJNOO010001759">
    <property type="protein sequence ID" value="CAF1195270.1"/>
    <property type="molecule type" value="Genomic_DNA"/>
</dbReference>
<evidence type="ECO:0000313" key="3">
    <source>
        <dbReference type="Proteomes" id="UP000663882"/>
    </source>
</evidence>
<evidence type="ECO:0000313" key="1">
    <source>
        <dbReference type="EMBL" id="CAF1195270.1"/>
    </source>
</evidence>
<dbReference type="OrthoDB" id="10046550at2759"/>
<comment type="caution">
    <text evidence="1">The sequence shown here is derived from an EMBL/GenBank/DDBJ whole genome shotgun (WGS) entry which is preliminary data.</text>
</comment>
<sequence length="422" mass="48564">MNGLDGYGEVFLNEVILSVIKEDSTEDNLSTEDFLSEQPLSREEKIYYERCKGFYRLTQQPLISVGDEIYNNSTELTSLLLVIGIDEDHHVLDLQDFLTNFFSKIGILITDTKVQQIQIGSCIAITEIFRKFISSDKILRVKMICKSLTQKLLEELAQMKIFFMFMGTIESLKQQQARAEIRLNPQHNRIYGPDHNYWKGTLCDGKDRGNQPYYCPVGWKRSSLYVSGNFYRKFKGWCICYHGTRFVHGLSILLSGLMAAKDQAHGPGIYTSPSIIYASHPRYAEIKLVESSVENDFFEKGQYIQFVLECRVHPNNIKKIGCETLRVRNRAIIDANISNDSIEWLIDTHGKDLMDFNDPNSVIVCTGIMIRVTDNHPGLLPVSEWWYTDGTLDYLKSTPLGIPYEDLIKKRKNKEKCNIIFK</sequence>